<gene>
    <name evidence="3" type="ORF">Syun_000287</name>
</gene>
<evidence type="ECO:0000259" key="2">
    <source>
        <dbReference type="Pfam" id="PF10457"/>
    </source>
</evidence>
<dbReference type="EMBL" id="JBBNAF010000001">
    <property type="protein sequence ID" value="KAK9168147.1"/>
    <property type="molecule type" value="Genomic_DNA"/>
</dbReference>
<name>A0AAP0LBN5_9MAGN</name>
<keyword evidence="1" id="KW-0812">Transmembrane</keyword>
<keyword evidence="4" id="KW-1185">Reference proteome</keyword>
<dbReference type="PANTHER" id="PTHR34953:SF1">
    <property type="entry name" value="ALPHA_BETA HYDROLASE RELATED PROTEIN"/>
    <property type="match status" value="1"/>
</dbReference>
<protein>
    <recommendedName>
        <fullName evidence="2">MENTAL domain-containing protein</fullName>
    </recommendedName>
</protein>
<feature type="domain" description="MENTAL" evidence="2">
    <location>
        <begin position="57"/>
        <end position="120"/>
    </location>
</feature>
<sequence length="267" mass="29792">MGLSKVERPRRVMRGLKTLFFIITMFASLIIFSAPILLIIADTILPSAILSAFNASLSLQSLSTHIRNYKFESSLIDIPLISIARSAIILCVYCLCDGPKLSSWPYLGITTVCSVSSLVYVSLKGSYVFGVHARERVGVRVRPIEIEIALFMCSLVLAVGHVVVAYRTSCRERRKLLIYKIDIEARLRKSRKSLLSRSVLCHNKVGFCVSKRVCKLQQAAEGNEGKIGKRVVNTCHVDGCTRGDSRRPKVMQRSIHGFHPIEMMSCT</sequence>
<dbReference type="Pfam" id="PF10457">
    <property type="entry name" value="MENTAL"/>
    <property type="match status" value="1"/>
</dbReference>
<feature type="transmembrane region" description="Helical" evidence="1">
    <location>
        <begin position="78"/>
        <end position="96"/>
    </location>
</feature>
<evidence type="ECO:0000313" key="3">
    <source>
        <dbReference type="EMBL" id="KAK9168147.1"/>
    </source>
</evidence>
<keyword evidence="1" id="KW-0472">Membrane</keyword>
<keyword evidence="1" id="KW-1133">Transmembrane helix</keyword>
<evidence type="ECO:0000313" key="4">
    <source>
        <dbReference type="Proteomes" id="UP001420932"/>
    </source>
</evidence>
<dbReference type="InterPro" id="IPR019498">
    <property type="entry name" value="MENTAL"/>
</dbReference>
<proteinExistence type="predicted"/>
<feature type="transmembrane region" description="Helical" evidence="1">
    <location>
        <begin position="103"/>
        <end position="123"/>
    </location>
</feature>
<dbReference type="PANTHER" id="PTHR34953">
    <property type="entry name" value="ALPHA/BETA HYDROLASE RELATED PROTEIN"/>
    <property type="match status" value="1"/>
</dbReference>
<organism evidence="3 4">
    <name type="scientific">Stephania yunnanensis</name>
    <dbReference type="NCBI Taxonomy" id="152371"/>
    <lineage>
        <taxon>Eukaryota</taxon>
        <taxon>Viridiplantae</taxon>
        <taxon>Streptophyta</taxon>
        <taxon>Embryophyta</taxon>
        <taxon>Tracheophyta</taxon>
        <taxon>Spermatophyta</taxon>
        <taxon>Magnoliopsida</taxon>
        <taxon>Ranunculales</taxon>
        <taxon>Menispermaceae</taxon>
        <taxon>Menispermoideae</taxon>
        <taxon>Cissampelideae</taxon>
        <taxon>Stephania</taxon>
    </lineage>
</organism>
<evidence type="ECO:0000256" key="1">
    <source>
        <dbReference type="SAM" id="Phobius"/>
    </source>
</evidence>
<dbReference type="Proteomes" id="UP001420932">
    <property type="component" value="Unassembled WGS sequence"/>
</dbReference>
<feature type="transmembrane region" description="Helical" evidence="1">
    <location>
        <begin position="143"/>
        <end position="166"/>
    </location>
</feature>
<reference evidence="3 4" key="1">
    <citation type="submission" date="2024-01" db="EMBL/GenBank/DDBJ databases">
        <title>Genome assemblies of Stephania.</title>
        <authorList>
            <person name="Yang L."/>
        </authorList>
    </citation>
    <scope>NUCLEOTIDE SEQUENCE [LARGE SCALE GENOMIC DNA]</scope>
    <source>
        <strain evidence="3">YNDBR</strain>
        <tissue evidence="3">Leaf</tissue>
    </source>
</reference>
<accession>A0AAP0LBN5</accession>
<feature type="transmembrane region" description="Helical" evidence="1">
    <location>
        <begin position="20"/>
        <end position="41"/>
    </location>
</feature>
<dbReference type="AlphaFoldDB" id="A0AAP0LBN5"/>
<comment type="caution">
    <text evidence="3">The sequence shown here is derived from an EMBL/GenBank/DDBJ whole genome shotgun (WGS) entry which is preliminary data.</text>
</comment>